<keyword evidence="3" id="KW-1185">Reference proteome</keyword>
<evidence type="ECO:0000313" key="2">
    <source>
        <dbReference type="EMBL" id="MCS0639454.1"/>
    </source>
</evidence>
<feature type="domain" description="STAS" evidence="1">
    <location>
        <begin position="5"/>
        <end position="90"/>
    </location>
</feature>
<comment type="caution">
    <text evidence="2">The sequence shown here is derived from an EMBL/GenBank/DDBJ whole genome shotgun (WGS) entry which is preliminary data.</text>
</comment>
<evidence type="ECO:0000259" key="1">
    <source>
        <dbReference type="Pfam" id="PF01740"/>
    </source>
</evidence>
<name>A0ABT2CS99_9ACTN</name>
<dbReference type="RefSeq" id="WP_258790776.1">
    <property type="nucleotide sequence ID" value="NZ_JANUGQ010000036.1"/>
</dbReference>
<dbReference type="SUPFAM" id="SSF52091">
    <property type="entry name" value="SpoIIaa-like"/>
    <property type="match status" value="1"/>
</dbReference>
<dbReference type="Pfam" id="PF01740">
    <property type="entry name" value="STAS"/>
    <property type="match status" value="1"/>
</dbReference>
<dbReference type="InterPro" id="IPR002645">
    <property type="entry name" value="STAS_dom"/>
</dbReference>
<dbReference type="EMBL" id="JANUGQ010000036">
    <property type="protein sequence ID" value="MCS0639454.1"/>
    <property type="molecule type" value="Genomic_DNA"/>
</dbReference>
<protein>
    <recommendedName>
        <fullName evidence="1">STAS domain-containing protein</fullName>
    </recommendedName>
</protein>
<gene>
    <name evidence="2" type="ORF">NX801_28240</name>
</gene>
<reference evidence="2" key="1">
    <citation type="submission" date="2022-08" db="EMBL/GenBank/DDBJ databases">
        <authorList>
            <person name="Somphong A."/>
            <person name="Phongsopitanun W."/>
        </authorList>
    </citation>
    <scope>NUCLEOTIDE SEQUENCE</scope>
    <source>
        <strain evidence="2">LP05-1</strain>
    </source>
</reference>
<evidence type="ECO:0000313" key="3">
    <source>
        <dbReference type="Proteomes" id="UP001431313"/>
    </source>
</evidence>
<proteinExistence type="predicted"/>
<dbReference type="Proteomes" id="UP001431313">
    <property type="component" value="Unassembled WGS sequence"/>
</dbReference>
<dbReference type="Gene3D" id="3.30.750.24">
    <property type="entry name" value="STAS domain"/>
    <property type="match status" value="1"/>
</dbReference>
<organism evidence="2 3">
    <name type="scientific">Streptomyces pyxinae</name>
    <dbReference type="NCBI Taxonomy" id="2970734"/>
    <lineage>
        <taxon>Bacteria</taxon>
        <taxon>Bacillati</taxon>
        <taxon>Actinomycetota</taxon>
        <taxon>Actinomycetes</taxon>
        <taxon>Kitasatosporales</taxon>
        <taxon>Streptomycetaceae</taxon>
        <taxon>Streptomyces</taxon>
    </lineage>
</organism>
<accession>A0ABT2CS99</accession>
<dbReference type="InterPro" id="IPR036513">
    <property type="entry name" value="STAS_dom_sf"/>
</dbReference>
<sequence length="112" mass="12470">MNITTTTDGTTAEITPNEDIDYTKLSEIRAVVATLPSTVTDVTWRMENARFMDIAGLHLLNDQRRAARRRCGRLTVTGLQPQPRRLLEVASEVFPAMDWASFLPSAPSPARV</sequence>